<name>A0ABW3JY34_9BACT</name>
<keyword evidence="4" id="KW-1185">Reference proteome</keyword>
<dbReference type="Pfam" id="PF19762">
    <property type="entry name" value="DUF6249"/>
    <property type="match status" value="1"/>
</dbReference>
<evidence type="ECO:0000256" key="1">
    <source>
        <dbReference type="SAM" id="Phobius"/>
    </source>
</evidence>
<feature type="transmembrane region" description="Helical" evidence="1">
    <location>
        <begin position="56"/>
        <end position="77"/>
    </location>
</feature>
<reference evidence="4" key="1">
    <citation type="journal article" date="2019" name="Int. J. Syst. Evol. Microbiol.">
        <title>The Global Catalogue of Microorganisms (GCM) 10K type strain sequencing project: providing services to taxonomists for standard genome sequencing and annotation.</title>
        <authorList>
            <consortium name="The Broad Institute Genomics Platform"/>
            <consortium name="The Broad Institute Genome Sequencing Center for Infectious Disease"/>
            <person name="Wu L."/>
            <person name="Ma J."/>
        </authorList>
    </citation>
    <scope>NUCLEOTIDE SEQUENCE [LARGE SCALE GENOMIC DNA]</scope>
    <source>
        <strain evidence="4">CCUG 58938</strain>
    </source>
</reference>
<feature type="transmembrane region" description="Helical" evidence="1">
    <location>
        <begin position="89"/>
        <end position="107"/>
    </location>
</feature>
<protein>
    <submittedName>
        <fullName evidence="3">DUF6249 domain-containing protein</fullName>
    </submittedName>
</protein>
<dbReference type="RefSeq" id="WP_377576324.1">
    <property type="nucleotide sequence ID" value="NZ_JBHTKA010000001.1"/>
</dbReference>
<feature type="domain" description="DUF6249" evidence="2">
    <location>
        <begin position="12"/>
        <end position="109"/>
    </location>
</feature>
<keyword evidence="1" id="KW-0812">Transmembrane</keyword>
<evidence type="ECO:0000259" key="2">
    <source>
        <dbReference type="Pfam" id="PF19762"/>
    </source>
</evidence>
<feature type="transmembrane region" description="Helical" evidence="1">
    <location>
        <begin position="6"/>
        <end position="25"/>
    </location>
</feature>
<organism evidence="3 4">
    <name type="scientific">Ohtaekwangia kribbensis</name>
    <dbReference type="NCBI Taxonomy" id="688913"/>
    <lineage>
        <taxon>Bacteria</taxon>
        <taxon>Pseudomonadati</taxon>
        <taxon>Bacteroidota</taxon>
        <taxon>Cytophagia</taxon>
        <taxon>Cytophagales</taxon>
        <taxon>Fulvivirgaceae</taxon>
        <taxon>Ohtaekwangia</taxon>
    </lineage>
</organism>
<proteinExistence type="predicted"/>
<dbReference type="InterPro" id="IPR046216">
    <property type="entry name" value="DUF6249"/>
</dbReference>
<sequence length="118" mass="13401">MNIEFLAIMIPIISIIGFFIMIIYLRKYENTERMAMIEKGVSPEFLNIRKIRNTSFPLRASLLLIGAGLGLLLGHILERSFALEEEVAYFSMLFIFGGIGLGLAYVIEENKNAKEKQL</sequence>
<keyword evidence="1" id="KW-0472">Membrane</keyword>
<accession>A0ABW3JY34</accession>
<keyword evidence="1" id="KW-1133">Transmembrane helix</keyword>
<evidence type="ECO:0000313" key="4">
    <source>
        <dbReference type="Proteomes" id="UP001597112"/>
    </source>
</evidence>
<gene>
    <name evidence="3" type="ORF">ACFQ21_06170</name>
</gene>
<comment type="caution">
    <text evidence="3">The sequence shown here is derived from an EMBL/GenBank/DDBJ whole genome shotgun (WGS) entry which is preliminary data.</text>
</comment>
<dbReference type="Proteomes" id="UP001597112">
    <property type="component" value="Unassembled WGS sequence"/>
</dbReference>
<evidence type="ECO:0000313" key="3">
    <source>
        <dbReference type="EMBL" id="MFD0998883.1"/>
    </source>
</evidence>
<dbReference type="EMBL" id="JBHTKA010000001">
    <property type="protein sequence ID" value="MFD0998883.1"/>
    <property type="molecule type" value="Genomic_DNA"/>
</dbReference>